<dbReference type="Pfam" id="PF16732">
    <property type="entry name" value="ComP_DUS"/>
    <property type="match status" value="1"/>
</dbReference>
<dbReference type="KEGG" id="tsy:THSYN_13515"/>
<dbReference type="PANTHER" id="PTHR30093:SF47">
    <property type="entry name" value="TYPE IV PILUS NON-CORE MINOR PILIN PILE"/>
    <property type="match status" value="1"/>
</dbReference>
<dbReference type="NCBIfam" id="TIGR02532">
    <property type="entry name" value="IV_pilin_GFxxxE"/>
    <property type="match status" value="1"/>
</dbReference>
<keyword evidence="3" id="KW-1185">Reference proteome</keyword>
<keyword evidence="1" id="KW-1133">Transmembrane helix</keyword>
<reference evidence="2 3" key="1">
    <citation type="submission" date="2017-03" db="EMBL/GenBank/DDBJ databases">
        <title>Complete genome sequence of Candidatus 'Thiodictyon syntrophicum' sp. nov. strain Cad16T, a photolithoautotroph purple sulfur bacterium isolated from an alpine meromictic lake.</title>
        <authorList>
            <person name="Luedin S.M."/>
            <person name="Pothier J.F."/>
            <person name="Danza F."/>
            <person name="Storelli N."/>
            <person name="Wittwer M."/>
            <person name="Tonolla M."/>
        </authorList>
    </citation>
    <scope>NUCLEOTIDE SEQUENCE [LARGE SCALE GENOMIC DNA]</scope>
    <source>
        <strain evidence="2 3">Cad16T</strain>
    </source>
</reference>
<dbReference type="GO" id="GO:0043683">
    <property type="term" value="P:type IV pilus assembly"/>
    <property type="evidence" value="ECO:0007669"/>
    <property type="project" value="InterPro"/>
</dbReference>
<dbReference type="EMBL" id="CP020370">
    <property type="protein sequence ID" value="AUB81877.1"/>
    <property type="molecule type" value="Genomic_DNA"/>
</dbReference>
<dbReference type="SUPFAM" id="SSF54523">
    <property type="entry name" value="Pili subunits"/>
    <property type="match status" value="1"/>
</dbReference>
<evidence type="ECO:0008006" key="4">
    <source>
        <dbReference type="Google" id="ProtNLM"/>
    </source>
</evidence>
<organism evidence="2 3">
    <name type="scientific">Candidatus Thiodictyon syntrophicum</name>
    <dbReference type="NCBI Taxonomy" id="1166950"/>
    <lineage>
        <taxon>Bacteria</taxon>
        <taxon>Pseudomonadati</taxon>
        <taxon>Pseudomonadota</taxon>
        <taxon>Gammaproteobacteria</taxon>
        <taxon>Chromatiales</taxon>
        <taxon>Chromatiaceae</taxon>
        <taxon>Thiodictyon</taxon>
    </lineage>
</organism>
<proteinExistence type="predicted"/>
<accession>A0A2K8U8J8</accession>
<dbReference type="Pfam" id="PF07963">
    <property type="entry name" value="N_methyl"/>
    <property type="match status" value="1"/>
</dbReference>
<dbReference type="OrthoDB" id="5296638at2"/>
<dbReference type="AlphaFoldDB" id="A0A2K8U8J8"/>
<sequence>MMDIPGACPMRRTRNRAFTLIEILVVIAVLAILVLVSYPSYQGQTLKIRRSDAKKSLLAVAHQLERCYTAYHRYNHHDCASRLDCYKTAGQSLVPDGLTIAAPSCAGYYQITSINPATGGGETLAGDGESYTLFAIPLGSQAQDSRCALFQYTSSGGRTATTAAGGDATADCW</sequence>
<evidence type="ECO:0000313" key="2">
    <source>
        <dbReference type="EMBL" id="AUB81877.1"/>
    </source>
</evidence>
<keyword evidence="1" id="KW-0812">Transmembrane</keyword>
<dbReference type="PANTHER" id="PTHR30093">
    <property type="entry name" value="GENERAL SECRETION PATHWAY PROTEIN G"/>
    <property type="match status" value="1"/>
</dbReference>
<protein>
    <recommendedName>
        <fullName evidence="4">Pilus assembly protein PilE</fullName>
    </recommendedName>
</protein>
<evidence type="ECO:0000313" key="3">
    <source>
        <dbReference type="Proteomes" id="UP000232638"/>
    </source>
</evidence>
<evidence type="ECO:0000256" key="1">
    <source>
        <dbReference type="SAM" id="Phobius"/>
    </source>
</evidence>
<keyword evidence="1" id="KW-0472">Membrane</keyword>
<dbReference type="InterPro" id="IPR045584">
    <property type="entry name" value="Pilin-like"/>
</dbReference>
<dbReference type="Gene3D" id="3.30.700.10">
    <property type="entry name" value="Glycoprotein, Type 4 Pilin"/>
    <property type="match status" value="1"/>
</dbReference>
<gene>
    <name evidence="2" type="ORF">THSYN_13515</name>
</gene>
<dbReference type="Proteomes" id="UP000232638">
    <property type="component" value="Chromosome"/>
</dbReference>
<dbReference type="InterPro" id="IPR012902">
    <property type="entry name" value="N_methyl_site"/>
</dbReference>
<name>A0A2K8U8J8_9GAMM</name>
<feature type="transmembrane region" description="Helical" evidence="1">
    <location>
        <begin position="20"/>
        <end position="41"/>
    </location>
</feature>
<dbReference type="InterPro" id="IPR031982">
    <property type="entry name" value="PilE-like"/>
</dbReference>